<dbReference type="RefSeq" id="WP_085727718.1">
    <property type="nucleotide sequence ID" value="NZ_NBYN01000031.1"/>
</dbReference>
<reference evidence="8" key="1">
    <citation type="submission" date="2017-04" db="EMBL/GenBank/DDBJ databases">
        <authorList>
            <person name="Abreu V.A."/>
            <person name="Popin R.V."/>
            <person name="Rigonato J."/>
            <person name="Andreote A.P."/>
            <person name="Schaker P.C."/>
            <person name="Hoff-Risseti C."/>
            <person name="Alvarenga D.O."/>
            <person name="Varani A.M."/>
            <person name="Fiore M.F."/>
        </authorList>
    </citation>
    <scope>NUCLEOTIDE SEQUENCE [LARGE SCALE GENOMIC DNA]</scope>
    <source>
        <strain evidence="8">CENA303</strain>
    </source>
</reference>
<keyword evidence="5" id="KW-0949">S-adenosyl-L-methionine</keyword>
<proteinExistence type="inferred from homology"/>
<dbReference type="SUPFAM" id="SSF53335">
    <property type="entry name" value="S-adenosyl-L-methionine-dependent methyltransferases"/>
    <property type="match status" value="1"/>
</dbReference>
<dbReference type="PRINTS" id="PR00505">
    <property type="entry name" value="D12N6MTFRASE"/>
</dbReference>
<dbReference type="PANTHER" id="PTHR30481:SF2">
    <property type="entry name" value="SITE-SPECIFIC DNA-METHYLTRANSFERASE (ADENINE-SPECIFIC)"/>
    <property type="match status" value="1"/>
</dbReference>
<keyword evidence="4" id="KW-0808">Transferase</keyword>
<keyword evidence="3 7" id="KW-0489">Methyltransferase</keyword>
<dbReference type="AlphaFoldDB" id="A0A1X4G8S1"/>
<sequence length="302" mass="35094">MLKSPLRYPGGKQKAISQITHYLPPKFKEFREPFVGGGSIFFYVLQNHYHIPCWINDINPELYYFWTMVKTNLPQLVESVWKVKKQTTDGHALFKSLSPAPTSKMSPLERAVRFFVLNRITFSGTIESGGYSNASFHSRFTDSSIERLAALDSCFTNTHVTNYDYSILLTEPGDDVFIFLDPPYFTNAKSRLYGKKGDLHTGFDHSRFANLMKECSHKWLITYDNCEQVRQNFSFAHIYEWELQYGMNNYKQEKADKGKELFITNYPYLSGDIRQNQNEQYPINQNHSQLGTSTQLLELDDC</sequence>
<comment type="caution">
    <text evidence="7">The sequence shown here is derived from an EMBL/GenBank/DDBJ whole genome shotgun (WGS) entry which is preliminary data.</text>
</comment>
<evidence type="ECO:0000256" key="4">
    <source>
        <dbReference type="ARBA" id="ARBA00022679"/>
    </source>
</evidence>
<dbReference type="Gene3D" id="3.40.50.150">
    <property type="entry name" value="Vaccinia Virus protein VP39"/>
    <property type="match status" value="1"/>
</dbReference>
<comment type="similarity">
    <text evidence="1">Belongs to the N(4)/N(6)-methyltransferase family.</text>
</comment>
<name>A0A1X4G8S1_9CYAN</name>
<dbReference type="GO" id="GO:0009007">
    <property type="term" value="F:site-specific DNA-methyltransferase (adenine-specific) activity"/>
    <property type="evidence" value="ECO:0007669"/>
    <property type="project" value="UniProtKB-EC"/>
</dbReference>
<evidence type="ECO:0000256" key="1">
    <source>
        <dbReference type="ARBA" id="ARBA00006594"/>
    </source>
</evidence>
<dbReference type="GO" id="GO:0006298">
    <property type="term" value="P:mismatch repair"/>
    <property type="evidence" value="ECO:0007669"/>
    <property type="project" value="TreeGrafter"/>
</dbReference>
<dbReference type="InterPro" id="IPR012327">
    <property type="entry name" value="MeTrfase_D12"/>
</dbReference>
<dbReference type="EC" id="2.1.1.72" evidence="2"/>
<protein>
    <recommendedName>
        <fullName evidence="2">site-specific DNA-methyltransferase (adenine-specific)</fullName>
        <ecNumber evidence="2">2.1.1.72</ecNumber>
    </recommendedName>
</protein>
<dbReference type="Gene3D" id="1.10.1020.10">
    <property type="entry name" value="Adenine-specific Methyltransferase, Domain 2"/>
    <property type="match status" value="1"/>
</dbReference>
<organism evidence="7 8">
    <name type="scientific">Cylindrospermopsis raciborskii CENA303</name>
    <dbReference type="NCBI Taxonomy" id="1170769"/>
    <lineage>
        <taxon>Bacteria</taxon>
        <taxon>Bacillati</taxon>
        <taxon>Cyanobacteriota</taxon>
        <taxon>Cyanophyceae</taxon>
        <taxon>Nostocales</taxon>
        <taxon>Aphanizomenonaceae</taxon>
        <taxon>Cylindrospermopsis</taxon>
    </lineage>
</organism>
<dbReference type="GO" id="GO:0009307">
    <property type="term" value="P:DNA restriction-modification system"/>
    <property type="evidence" value="ECO:0007669"/>
    <property type="project" value="InterPro"/>
</dbReference>
<evidence type="ECO:0000256" key="6">
    <source>
        <dbReference type="ARBA" id="ARBA00047942"/>
    </source>
</evidence>
<dbReference type="GO" id="GO:0043565">
    <property type="term" value="F:sequence-specific DNA binding"/>
    <property type="evidence" value="ECO:0007669"/>
    <property type="project" value="TreeGrafter"/>
</dbReference>
<gene>
    <name evidence="7" type="ORF">B7O87_06545</name>
</gene>
<dbReference type="InterPro" id="IPR029063">
    <property type="entry name" value="SAM-dependent_MTases_sf"/>
</dbReference>
<accession>A0A1X4G8S1</accession>
<evidence type="ECO:0000256" key="5">
    <source>
        <dbReference type="ARBA" id="ARBA00022691"/>
    </source>
</evidence>
<dbReference type="Proteomes" id="UP000192997">
    <property type="component" value="Unassembled WGS sequence"/>
</dbReference>
<dbReference type="PANTHER" id="PTHR30481">
    <property type="entry name" value="DNA ADENINE METHYLASE"/>
    <property type="match status" value="1"/>
</dbReference>
<dbReference type="GO" id="GO:0032259">
    <property type="term" value="P:methylation"/>
    <property type="evidence" value="ECO:0007669"/>
    <property type="project" value="UniProtKB-KW"/>
</dbReference>
<dbReference type="PIRSF" id="PIRSF000398">
    <property type="entry name" value="M_m6A_EcoRV"/>
    <property type="match status" value="1"/>
</dbReference>
<dbReference type="InterPro" id="IPR012263">
    <property type="entry name" value="M_m6A_EcoRV"/>
</dbReference>
<dbReference type="InterPro" id="IPR023095">
    <property type="entry name" value="Ade_MeTrfase_dom_2"/>
</dbReference>
<evidence type="ECO:0000256" key="3">
    <source>
        <dbReference type="ARBA" id="ARBA00022603"/>
    </source>
</evidence>
<dbReference type="EMBL" id="NBYN01000031">
    <property type="protein sequence ID" value="OSO92901.1"/>
    <property type="molecule type" value="Genomic_DNA"/>
</dbReference>
<evidence type="ECO:0000313" key="7">
    <source>
        <dbReference type="EMBL" id="OSO92901.1"/>
    </source>
</evidence>
<evidence type="ECO:0000313" key="8">
    <source>
        <dbReference type="Proteomes" id="UP000192997"/>
    </source>
</evidence>
<dbReference type="GO" id="GO:1904047">
    <property type="term" value="F:S-adenosyl-L-methionine binding"/>
    <property type="evidence" value="ECO:0007669"/>
    <property type="project" value="TreeGrafter"/>
</dbReference>
<comment type="catalytic activity">
    <reaction evidence="6">
        <text>a 2'-deoxyadenosine in DNA + S-adenosyl-L-methionine = an N(6)-methyl-2'-deoxyadenosine in DNA + S-adenosyl-L-homocysteine + H(+)</text>
        <dbReference type="Rhea" id="RHEA:15197"/>
        <dbReference type="Rhea" id="RHEA-COMP:12418"/>
        <dbReference type="Rhea" id="RHEA-COMP:12419"/>
        <dbReference type="ChEBI" id="CHEBI:15378"/>
        <dbReference type="ChEBI" id="CHEBI:57856"/>
        <dbReference type="ChEBI" id="CHEBI:59789"/>
        <dbReference type="ChEBI" id="CHEBI:90615"/>
        <dbReference type="ChEBI" id="CHEBI:90616"/>
        <dbReference type="EC" id="2.1.1.72"/>
    </reaction>
</comment>
<dbReference type="Pfam" id="PF02086">
    <property type="entry name" value="MethyltransfD12"/>
    <property type="match status" value="1"/>
</dbReference>
<evidence type="ECO:0000256" key="2">
    <source>
        <dbReference type="ARBA" id="ARBA00011900"/>
    </source>
</evidence>